<feature type="region of interest" description="Disordered" evidence="1">
    <location>
        <begin position="195"/>
        <end position="253"/>
    </location>
</feature>
<dbReference type="AlphaFoldDB" id="A0A928Z6K9"/>
<evidence type="ECO:0000313" key="3">
    <source>
        <dbReference type="EMBL" id="MBE9033122.1"/>
    </source>
</evidence>
<protein>
    <submittedName>
        <fullName evidence="3">Uncharacterized protein</fullName>
    </submittedName>
</protein>
<evidence type="ECO:0000256" key="2">
    <source>
        <dbReference type="SAM" id="SignalP"/>
    </source>
</evidence>
<accession>A0A928Z6K9</accession>
<dbReference type="Proteomes" id="UP000625316">
    <property type="component" value="Unassembled WGS sequence"/>
</dbReference>
<proteinExistence type="predicted"/>
<dbReference type="EMBL" id="JADEXQ010000153">
    <property type="protein sequence ID" value="MBE9033122.1"/>
    <property type="molecule type" value="Genomic_DNA"/>
</dbReference>
<feature type="signal peptide" evidence="2">
    <location>
        <begin position="1"/>
        <end position="33"/>
    </location>
</feature>
<feature type="chain" id="PRO_5037021314" evidence="2">
    <location>
        <begin position="34"/>
        <end position="253"/>
    </location>
</feature>
<keyword evidence="2" id="KW-0732">Signal</keyword>
<reference evidence="3" key="1">
    <citation type="submission" date="2020-10" db="EMBL/GenBank/DDBJ databases">
        <authorList>
            <person name="Castelo-Branco R."/>
            <person name="Eusebio N."/>
            <person name="Adriana R."/>
            <person name="Vieira A."/>
            <person name="Brugerolle De Fraissinette N."/>
            <person name="Rezende De Castro R."/>
            <person name="Schneider M.P."/>
            <person name="Vasconcelos V."/>
            <person name="Leao P.N."/>
        </authorList>
    </citation>
    <scope>NUCLEOTIDE SEQUENCE</scope>
    <source>
        <strain evidence="3">LEGE 11480</strain>
    </source>
</reference>
<organism evidence="3 4">
    <name type="scientific">Romeriopsis navalis LEGE 11480</name>
    <dbReference type="NCBI Taxonomy" id="2777977"/>
    <lineage>
        <taxon>Bacteria</taxon>
        <taxon>Bacillati</taxon>
        <taxon>Cyanobacteriota</taxon>
        <taxon>Cyanophyceae</taxon>
        <taxon>Leptolyngbyales</taxon>
        <taxon>Leptolyngbyaceae</taxon>
        <taxon>Romeriopsis</taxon>
        <taxon>Romeriopsis navalis</taxon>
    </lineage>
</organism>
<evidence type="ECO:0000313" key="4">
    <source>
        <dbReference type="Proteomes" id="UP000625316"/>
    </source>
</evidence>
<sequence>MPVSFSSHRIAPAMLRCLSVAILLGAPSVTLLDAAPALTQKPTKSIWKVFKSDAGGFSLLMPGQPIESQSDGVTSYSVTRAKEAVTYTVSFIDFPVNPTQEKNGITEAFTGIKDGIVEEGGKISQEQTVAIKGFPGKELRVSMPDGALTRVRSYIVGKRLYLVMASTNNEKNLKRSLQGFLDSFRVKPEVIPEAIPEKAPLPKSFTPKPSRPPAATPSTAPTVAPSPAATPSPATDASTEASASLRSASQVFC</sequence>
<gene>
    <name evidence="3" type="ORF">IQ266_25625</name>
</gene>
<evidence type="ECO:0000256" key="1">
    <source>
        <dbReference type="SAM" id="MobiDB-lite"/>
    </source>
</evidence>
<comment type="caution">
    <text evidence="3">The sequence shown here is derived from an EMBL/GenBank/DDBJ whole genome shotgun (WGS) entry which is preliminary data.</text>
</comment>
<feature type="compositionally biased region" description="Low complexity" evidence="1">
    <location>
        <begin position="216"/>
        <end position="244"/>
    </location>
</feature>
<name>A0A928Z6K9_9CYAN</name>
<dbReference type="RefSeq" id="WP_264327933.1">
    <property type="nucleotide sequence ID" value="NZ_JADEXQ010000153.1"/>
</dbReference>
<keyword evidence="4" id="KW-1185">Reference proteome</keyword>